<keyword evidence="2" id="KW-0812">Transmembrane</keyword>
<dbReference type="PROSITE" id="PS50893">
    <property type="entry name" value="ABC_TRANSPORTER_2"/>
    <property type="match status" value="1"/>
</dbReference>
<reference evidence="10" key="4">
    <citation type="journal article" date="2015" name="PLoS ONE">
        <title>Comprehensive Evaluation of Toxoplasma gondii VEG and Neospora caninum LIV Genomes with Tachyzoite Stage Transcriptome and Proteome Defines Novel Transcript Features.</title>
        <authorList>
            <person name="Ramaprasad A."/>
            <person name="Mourier T."/>
            <person name="Naeem R."/>
            <person name="Malas T.B."/>
            <person name="Moussa E."/>
            <person name="Panigrahi A."/>
            <person name="Vermont S.J."/>
            <person name="Otto T.D."/>
            <person name="Wastling J."/>
            <person name="Pain A."/>
        </authorList>
    </citation>
    <scope>NUCLEOTIDE SEQUENCE</scope>
    <source>
        <strain evidence="10">VEG</strain>
    </source>
</reference>
<feature type="region of interest" description="Disordered" evidence="7">
    <location>
        <begin position="600"/>
        <end position="644"/>
    </location>
</feature>
<dbReference type="InterPro" id="IPR003593">
    <property type="entry name" value="AAA+_ATPase"/>
</dbReference>
<dbReference type="InterPro" id="IPR017871">
    <property type="entry name" value="ABC_transporter-like_CS"/>
</dbReference>
<dbReference type="InterPro" id="IPR039421">
    <property type="entry name" value="Type_1_exporter"/>
</dbReference>
<dbReference type="Gene3D" id="3.40.50.300">
    <property type="entry name" value="P-loop containing nucleotide triphosphate hydrolases"/>
    <property type="match status" value="2"/>
</dbReference>
<dbReference type="PANTHER" id="PTHR43394:SF1">
    <property type="entry name" value="ATP-BINDING CASSETTE SUB-FAMILY B MEMBER 10, MITOCHONDRIAL"/>
    <property type="match status" value="1"/>
</dbReference>
<keyword evidence="5" id="KW-1133">Transmembrane helix</keyword>
<dbReference type="SUPFAM" id="SSF90123">
    <property type="entry name" value="ABC transporter transmembrane region"/>
    <property type="match status" value="1"/>
</dbReference>
<dbReference type="EC" id="3.6.3.44" evidence="11"/>
<dbReference type="Pfam" id="PF00664">
    <property type="entry name" value="ABC_membrane"/>
    <property type="match status" value="1"/>
</dbReference>
<organism evidence="11 12">
    <name type="scientific">Toxoplasma gondii (strain ATCC 50861 / VEG)</name>
    <dbReference type="NCBI Taxonomy" id="432359"/>
    <lineage>
        <taxon>Eukaryota</taxon>
        <taxon>Sar</taxon>
        <taxon>Alveolata</taxon>
        <taxon>Apicomplexa</taxon>
        <taxon>Conoidasida</taxon>
        <taxon>Coccidia</taxon>
        <taxon>Eucoccidiorida</taxon>
        <taxon>Eimeriorina</taxon>
        <taxon>Sarcocystidae</taxon>
        <taxon>Toxoplasma</taxon>
    </lineage>
</organism>
<evidence type="ECO:0000259" key="9">
    <source>
        <dbReference type="PROSITE" id="PS50929"/>
    </source>
</evidence>
<feature type="compositionally biased region" description="Basic and acidic residues" evidence="7">
    <location>
        <begin position="990"/>
        <end position="1003"/>
    </location>
</feature>
<feature type="region of interest" description="Disordered" evidence="7">
    <location>
        <begin position="1190"/>
        <end position="1221"/>
    </location>
</feature>
<dbReference type="VEuPathDB" id="ToxoDB:TGVEG_249820"/>
<dbReference type="GO" id="GO:0005524">
    <property type="term" value="F:ATP binding"/>
    <property type="evidence" value="ECO:0007669"/>
    <property type="project" value="UniProtKB-KW"/>
</dbReference>
<dbReference type="PaxDb" id="5811-TGME49_049820"/>
<gene>
    <name evidence="10" type="ORF">BN1205_002010</name>
    <name evidence="11" type="ORF">TGVEG_249820</name>
</gene>
<dbReference type="EMBL" id="AAYL02000076">
    <property type="protein sequence ID" value="ESS34475.1"/>
    <property type="molecule type" value="Genomic_DNA"/>
</dbReference>
<evidence type="ECO:0000256" key="6">
    <source>
        <dbReference type="ARBA" id="ARBA00023136"/>
    </source>
</evidence>
<dbReference type="GO" id="GO:0015421">
    <property type="term" value="F:ABC-type oligopeptide transporter activity"/>
    <property type="evidence" value="ECO:0007669"/>
    <property type="project" value="TreeGrafter"/>
</dbReference>
<name>A0A125YK55_TOXGV</name>
<evidence type="ECO:0000256" key="2">
    <source>
        <dbReference type="ARBA" id="ARBA00022692"/>
    </source>
</evidence>
<keyword evidence="3" id="KW-0547">Nucleotide-binding</keyword>
<keyword evidence="4 11" id="KW-0067">ATP-binding</keyword>
<evidence type="ECO:0000256" key="4">
    <source>
        <dbReference type="ARBA" id="ARBA00022840"/>
    </source>
</evidence>
<dbReference type="GO" id="GO:0016020">
    <property type="term" value="C:membrane"/>
    <property type="evidence" value="ECO:0007669"/>
    <property type="project" value="UniProtKB-SubCell"/>
</dbReference>
<dbReference type="SUPFAM" id="SSF52540">
    <property type="entry name" value="P-loop containing nucleoside triphosphate hydrolases"/>
    <property type="match status" value="1"/>
</dbReference>
<reference evidence="12" key="2">
    <citation type="submission" date="2008-03" db="EMBL/GenBank/DDBJ databases">
        <title>Annotation of Toxoplasma gondii VEG.</title>
        <authorList>
            <person name="Lorenzi H."/>
            <person name="Inman J."/>
            <person name="Amedeo P."/>
            <person name="Brunk B."/>
            <person name="Roos D."/>
            <person name="Caler E."/>
        </authorList>
    </citation>
    <scope>NUCLEOTIDE SEQUENCE [LARGE SCALE GENOMIC DNA]</scope>
    <source>
        <strain evidence="12">ATCC 50861 / VEG</strain>
    </source>
</reference>
<dbReference type="InterPro" id="IPR027417">
    <property type="entry name" value="P-loop_NTPase"/>
</dbReference>
<dbReference type="EC" id="3.6.3.42" evidence="11"/>
<feature type="region of interest" description="Disordered" evidence="7">
    <location>
        <begin position="958"/>
        <end position="1010"/>
    </location>
</feature>
<comment type="subcellular location">
    <subcellularLocation>
        <location evidence="1">Membrane</location>
        <topology evidence="1">Multi-pass membrane protein</topology>
    </subcellularLocation>
</comment>
<evidence type="ECO:0000256" key="1">
    <source>
        <dbReference type="ARBA" id="ARBA00004141"/>
    </source>
</evidence>
<dbReference type="PROSITE" id="PS00211">
    <property type="entry name" value="ABC_TRANSPORTER_1"/>
    <property type="match status" value="1"/>
</dbReference>
<dbReference type="OrthoDB" id="6500128at2759"/>
<dbReference type="EMBL" id="LN714502">
    <property type="protein sequence ID" value="CEL78592.1"/>
    <property type="molecule type" value="Genomic_DNA"/>
</dbReference>
<dbReference type="Gene3D" id="1.20.1560.10">
    <property type="entry name" value="ABC transporter type 1, transmembrane domain"/>
    <property type="match status" value="1"/>
</dbReference>
<proteinExistence type="predicted"/>
<feature type="domain" description="ABC transmembrane type-1" evidence="9">
    <location>
        <begin position="694"/>
        <end position="942"/>
    </location>
</feature>
<evidence type="ECO:0000313" key="11">
    <source>
        <dbReference type="EMBL" id="ESS34475.1"/>
    </source>
</evidence>
<dbReference type="CDD" id="cd07346">
    <property type="entry name" value="ABC_6TM_exporters"/>
    <property type="match status" value="1"/>
</dbReference>
<dbReference type="eggNOG" id="KOG0058">
    <property type="taxonomic scope" value="Eukaryota"/>
</dbReference>
<feature type="region of interest" description="Disordered" evidence="7">
    <location>
        <begin position="1154"/>
        <end position="1173"/>
    </location>
</feature>
<dbReference type="Proteomes" id="UP000002226">
    <property type="component" value="Unassembled WGS sequence"/>
</dbReference>
<accession>A0A0F7VFH3</accession>
<feature type="domain" description="ABC transporter" evidence="8">
    <location>
        <begin position="1039"/>
        <end position="1371"/>
    </location>
</feature>
<evidence type="ECO:0000256" key="7">
    <source>
        <dbReference type="SAM" id="MobiDB-lite"/>
    </source>
</evidence>
<feature type="region of interest" description="Disordered" evidence="7">
    <location>
        <begin position="423"/>
        <end position="490"/>
    </location>
</feature>
<feature type="compositionally biased region" description="Low complexity" evidence="7">
    <location>
        <begin position="200"/>
        <end position="228"/>
    </location>
</feature>
<feature type="compositionally biased region" description="Polar residues" evidence="7">
    <location>
        <begin position="1162"/>
        <end position="1173"/>
    </location>
</feature>
<dbReference type="Pfam" id="PF00005">
    <property type="entry name" value="ABC_tran"/>
    <property type="match status" value="1"/>
</dbReference>
<dbReference type="GO" id="GO:0016887">
    <property type="term" value="F:ATP hydrolysis activity"/>
    <property type="evidence" value="ECO:0007669"/>
    <property type="project" value="InterPro"/>
</dbReference>
<evidence type="ECO:0000256" key="5">
    <source>
        <dbReference type="ARBA" id="ARBA00022989"/>
    </source>
</evidence>
<feature type="compositionally biased region" description="Low complexity" evidence="7">
    <location>
        <begin position="600"/>
        <end position="635"/>
    </location>
</feature>
<dbReference type="OMA" id="WFADRNS"/>
<protein>
    <submittedName>
        <fullName evidence="11">ATP-binding cassette sub-family B member 5</fullName>
        <ecNumber evidence="11">3.6.3.42</ecNumber>
        <ecNumber evidence="11">3.6.3.44</ecNumber>
    </submittedName>
</protein>
<evidence type="ECO:0000259" key="8">
    <source>
        <dbReference type="PROSITE" id="PS50893"/>
    </source>
</evidence>
<evidence type="ECO:0000313" key="10">
    <source>
        <dbReference type="EMBL" id="CEL78592.1"/>
    </source>
</evidence>
<dbReference type="PANTHER" id="PTHR43394">
    <property type="entry name" value="ATP-DEPENDENT PERMEASE MDL1, MITOCHONDRIAL"/>
    <property type="match status" value="1"/>
</dbReference>
<dbReference type="PROSITE" id="PS50929">
    <property type="entry name" value="ABC_TM1F"/>
    <property type="match status" value="1"/>
</dbReference>
<keyword evidence="6" id="KW-0472">Membrane</keyword>
<dbReference type="SMART" id="SM00382">
    <property type="entry name" value="AAA"/>
    <property type="match status" value="1"/>
</dbReference>
<sequence>MERPKGVLLKLRPVFQTGHSVLPDRIASTRHCLEFQRREDSVEKRKRGRILTKILSFFSLPPTSCEDSNRVDSRNSPRKHNTHLTLRASAPLSRISCFLFFLSLVESVRSVCPQKPNREIRWKNSDSWFADRNSVLGLPSFCRGETGTSLKNRLRFPPPRSTVNLLASLSAASPRTQPSLFSPTWGDQPGSPHSHAPAVSRPSISLLSPSFPSSQSSPASSSSSSPLSPCLPSLLPASATDRLTTRLRASANSLLQRQLCTGTTASPETPVSALSPLLFLPASPARASLSTWRNLHPSRRSSCFSLFSSSLSLGHPRSYPVFSASPSAPFLPASSTACLPYLHSSSPYPYGAGPSSSRWSSARLSSSASASLSPSSSLSPPQAGLFSAPSGSRTVSFWDHASRALGSLGDYWRNHRVSLQHFDEEEDSQRVPDKGPCGLLSAGERAANRGSKNGEKTRENASASDVGEGRQAAEDAETGMTRKEDETKTHGIVSCKRSRVSVVRLFKELRATVDPWIFAASVALSILVSLASFRRSFLSGRLYDRAACLAQPITGGKSSTSPQRSFLAFARKAPTADDAQEKRTLYALLRRHAVRLLFPSSSVPHSTDSSPSSLTSQSPSSPSSSSSPSLSASSSAEQRGRESSFLRQGVRGLLLRSTGVGGERARSFFSLPSTATEAERDLSPVERSERRMHAFWTLLPLLGRLAAFSCVELVGGVLRNFLASLTRCRIEVNMRKRLFRSLIRQDMSFFDSHCVGTLASRLINDTEDLQALVSDGGTKLLTAVLNCVGGISMMVATDATMSVVGLLGIPLFLAATGHASKLSGYYGLLINDALAEGNTVATEALANIEAVQANCAESREVTKYEASQNAYRNLFSKTQFSESILNQTKQLLLQSADFLLLVLGMYRVVRGEMTLGRCLAFRSYLRKLYSGLDRLLEIYGDFHFSLQSSERYFDLVDRTPAIQDGEDEPPDRREKDGETTADPSQTELQADEKQLLGEQETKRQSSRGTDETVLEFKNVSLAFPSSALSGGQETASEARREEDDDSAGRRRRRGEVLADVSFRAGKGEIMAIVGQSGAGKSTLAKLMHRFYDPQEGAILLNGRDIRTLRLRDLRSRIGFVEQEPHLLRQSIAENIAYGLYSPRPTLLHRARLPSRSPLSSAEGRNSRMSCSSGPSCFGNLSRLDPRENELQTSAAGHGRLLASDGTASSNERQEEDDEEELEEILSAKEAESWPRELLRKTVRAAKIAHAHEFIRRLPQGYFTLCGDGAPVRLSGGQKQRIAIARALCRDPQVFVFDEATSCLDTATEAAVEATLDLLRKNQKTIFVIAHKLATTQKADFLLVLDKGCIVERGRPEEILEQPNSRYAQLFADEKPKESV</sequence>
<feature type="region of interest" description="Disordered" evidence="7">
    <location>
        <begin position="174"/>
        <end position="228"/>
    </location>
</feature>
<accession>A0A125YK55</accession>
<reference evidence="11" key="1">
    <citation type="submission" date="2007-03" db="EMBL/GenBank/DDBJ databases">
        <authorList>
            <person name="Paulsen I."/>
        </authorList>
    </citation>
    <scope>NUCLEOTIDE SEQUENCE</scope>
    <source>
        <strain evidence="11">VEG</strain>
    </source>
</reference>
<feature type="compositionally biased region" description="Basic and acidic residues" evidence="7">
    <location>
        <begin position="480"/>
        <end position="489"/>
    </location>
</feature>
<dbReference type="InterPro" id="IPR036640">
    <property type="entry name" value="ABC1_TM_sf"/>
</dbReference>
<keyword evidence="12" id="KW-1185">Reference proteome</keyword>
<evidence type="ECO:0000313" key="12">
    <source>
        <dbReference type="Proteomes" id="UP000002226"/>
    </source>
</evidence>
<evidence type="ECO:0000256" key="3">
    <source>
        <dbReference type="ARBA" id="ARBA00022741"/>
    </source>
</evidence>
<dbReference type="InterPro" id="IPR011527">
    <property type="entry name" value="ABC1_TM_dom"/>
</dbReference>
<keyword evidence="11" id="KW-0378">Hydrolase</keyword>
<feature type="region of interest" description="Disordered" evidence="7">
    <location>
        <begin position="1026"/>
        <end position="1052"/>
    </location>
</feature>
<dbReference type="InterPro" id="IPR003439">
    <property type="entry name" value="ABC_transporter-like_ATP-bd"/>
</dbReference>
<dbReference type="STRING" id="432359.A0A125YK55"/>
<reference evidence="11" key="3">
    <citation type="submission" date="2013-08" db="EMBL/GenBank/DDBJ databases">
        <authorList>
            <person name="Sibley D."/>
            <person name="Venepally P."/>
            <person name="Karamycheva S."/>
            <person name="Hadjithomas M."/>
            <person name="Khan A."/>
            <person name="Brunk B."/>
            <person name="Roos D."/>
            <person name="Caler E."/>
            <person name="Lorenzi H."/>
        </authorList>
    </citation>
    <scope>NUCLEOTIDE SEQUENCE</scope>
    <source>
        <strain evidence="11">VEG</strain>
    </source>
</reference>